<dbReference type="CDD" id="cd01949">
    <property type="entry name" value="GGDEF"/>
    <property type="match status" value="1"/>
</dbReference>
<feature type="transmembrane region" description="Helical" evidence="1">
    <location>
        <begin position="337"/>
        <end position="356"/>
    </location>
</feature>
<sequence>MRRREVLVAVYRKFLMILLGGALLLAGVVAGGYHWEKREFINRVKVVEKHNIDLQQEMISQSIDVIRADLLFLARQNELIQLLETKDAAYRKMIAEEYVEFSRQRGIYDQVRFINAEGMEVCRVNYEGGNPVVVPEDQLQSKKGRYYFDDSLALDRREIFVSPMDLNIEQGTIEVPLKPMIRFGTPVYDLSGGKRGVVVLNYLGSNLLQELEEMSRLSRGQILLVNRNGYWLKGLTPEDEWGFMYDERENRTFQSLFPATWQQVSGCESFQAVMDQGLFTATTIRPLGTGTRSSSGCADAVGKSSATLSGQDYYWKLISYVPEAELLKETRGFLVKMLWMAGFLFVASVIPAFLLAQAQTRQAKDREALIRMANFDKLTGLANRSLFLDRLDHTLKRSKRYKTPCALLFVDLDGFKEVNDTLGHEAGDAVLIETGERFTQAVRESDMVARHGGDEFTVILPMVENSSDAEAVAEKIIDSLSRPFELGGEERVIGASIGIGVFPEAGETVDELLHKADSAMYEAKAGGKNRWVLYKPEKS</sequence>
<evidence type="ECO:0000313" key="3">
    <source>
        <dbReference type="EMBL" id="BCS97636.1"/>
    </source>
</evidence>
<dbReference type="Gene3D" id="3.30.70.270">
    <property type="match status" value="1"/>
</dbReference>
<dbReference type="CDD" id="cd18773">
    <property type="entry name" value="PDC1_HK_sensor"/>
    <property type="match status" value="1"/>
</dbReference>
<reference evidence="3 4" key="1">
    <citation type="submission" date="2021-02" db="EMBL/GenBank/DDBJ databases">
        <title>Complete genome of Desulfoluna sp. strain ASN36.</title>
        <authorList>
            <person name="Takahashi A."/>
            <person name="Kojima H."/>
            <person name="Fukui M."/>
        </authorList>
    </citation>
    <scope>NUCLEOTIDE SEQUENCE [LARGE SCALE GENOMIC DNA]</scope>
    <source>
        <strain evidence="3 4">ASN36</strain>
    </source>
</reference>
<dbReference type="InterPro" id="IPR029787">
    <property type="entry name" value="Nucleotide_cyclase"/>
</dbReference>
<dbReference type="SUPFAM" id="SSF55073">
    <property type="entry name" value="Nucleotide cyclase"/>
    <property type="match status" value="1"/>
</dbReference>
<dbReference type="NCBIfam" id="TIGR00254">
    <property type="entry name" value="GGDEF"/>
    <property type="match status" value="1"/>
</dbReference>
<dbReference type="SMART" id="SM00267">
    <property type="entry name" value="GGDEF"/>
    <property type="match status" value="1"/>
</dbReference>
<accession>A0ABM7PK01</accession>
<dbReference type="InterPro" id="IPR043128">
    <property type="entry name" value="Rev_trsase/Diguanyl_cyclase"/>
</dbReference>
<dbReference type="Gene3D" id="3.30.450.20">
    <property type="entry name" value="PAS domain"/>
    <property type="match status" value="2"/>
</dbReference>
<dbReference type="Pfam" id="PF21623">
    <property type="entry name" value="HK_sensor_dom_bact"/>
    <property type="match status" value="1"/>
</dbReference>
<evidence type="ECO:0000313" key="4">
    <source>
        <dbReference type="Proteomes" id="UP001320148"/>
    </source>
</evidence>
<dbReference type="PANTHER" id="PTHR46663:SF2">
    <property type="entry name" value="GGDEF DOMAIN-CONTAINING PROTEIN"/>
    <property type="match status" value="1"/>
</dbReference>
<proteinExistence type="predicted"/>
<dbReference type="Proteomes" id="UP001320148">
    <property type="component" value="Chromosome"/>
</dbReference>
<organism evidence="3 4">
    <name type="scientific">Desulfoluna limicola</name>
    <dbReference type="NCBI Taxonomy" id="2810562"/>
    <lineage>
        <taxon>Bacteria</taxon>
        <taxon>Pseudomonadati</taxon>
        <taxon>Thermodesulfobacteriota</taxon>
        <taxon>Desulfobacteria</taxon>
        <taxon>Desulfobacterales</taxon>
        <taxon>Desulfolunaceae</taxon>
        <taxon>Desulfoluna</taxon>
    </lineage>
</organism>
<dbReference type="InterPro" id="IPR029151">
    <property type="entry name" value="Sensor-like_sf"/>
</dbReference>
<dbReference type="PANTHER" id="PTHR46663">
    <property type="entry name" value="DIGUANYLATE CYCLASE DGCT-RELATED"/>
    <property type="match status" value="1"/>
</dbReference>
<dbReference type="RefSeq" id="WP_236889040.1">
    <property type="nucleotide sequence ID" value="NZ_AP024488.1"/>
</dbReference>
<protein>
    <submittedName>
        <fullName evidence="3">GGDEF domain-containing protein</fullName>
    </submittedName>
</protein>
<keyword evidence="1" id="KW-0812">Transmembrane</keyword>
<dbReference type="InterPro" id="IPR052163">
    <property type="entry name" value="DGC-Regulatory_Protein"/>
</dbReference>
<dbReference type="Pfam" id="PF00990">
    <property type="entry name" value="GGDEF"/>
    <property type="match status" value="1"/>
</dbReference>
<evidence type="ECO:0000259" key="2">
    <source>
        <dbReference type="PROSITE" id="PS50887"/>
    </source>
</evidence>
<gene>
    <name evidence="3" type="ORF">DSLASN_32680</name>
</gene>
<feature type="domain" description="GGDEF" evidence="2">
    <location>
        <begin position="403"/>
        <end position="536"/>
    </location>
</feature>
<dbReference type="SUPFAM" id="SSF103190">
    <property type="entry name" value="Sensory domain-like"/>
    <property type="match status" value="2"/>
</dbReference>
<name>A0ABM7PK01_9BACT</name>
<evidence type="ECO:0000256" key="1">
    <source>
        <dbReference type="SAM" id="Phobius"/>
    </source>
</evidence>
<dbReference type="EMBL" id="AP024488">
    <property type="protein sequence ID" value="BCS97636.1"/>
    <property type="molecule type" value="Genomic_DNA"/>
</dbReference>
<keyword evidence="4" id="KW-1185">Reference proteome</keyword>
<dbReference type="InterPro" id="IPR000160">
    <property type="entry name" value="GGDEF_dom"/>
</dbReference>
<keyword evidence="1" id="KW-1133">Transmembrane helix</keyword>
<dbReference type="InterPro" id="IPR048760">
    <property type="entry name" value="VP0354-like_sensor_dom"/>
</dbReference>
<keyword evidence="1" id="KW-0472">Membrane</keyword>
<dbReference type="PROSITE" id="PS50887">
    <property type="entry name" value="GGDEF"/>
    <property type="match status" value="1"/>
</dbReference>